<dbReference type="SMART" id="SM00369">
    <property type="entry name" value="LRR_TYP"/>
    <property type="match status" value="4"/>
</dbReference>
<keyword evidence="8" id="KW-1185">Reference proteome</keyword>
<dbReference type="Pfam" id="PF12799">
    <property type="entry name" value="LRR_4"/>
    <property type="match status" value="1"/>
</dbReference>
<dbReference type="Pfam" id="PF23142">
    <property type="entry name" value="PH_PLEKHM2"/>
    <property type="match status" value="1"/>
</dbReference>
<dbReference type="PROSITE" id="PS50195">
    <property type="entry name" value="PX"/>
    <property type="match status" value="1"/>
</dbReference>
<feature type="domain" description="PX" evidence="6">
    <location>
        <begin position="1"/>
        <end position="135"/>
    </location>
</feature>
<dbReference type="SUPFAM" id="SSF52075">
    <property type="entry name" value="Outer arm dynein light chain 1"/>
    <property type="match status" value="1"/>
</dbReference>
<dbReference type="Ensembl" id="ENSENLT00000032249.1">
    <property type="protein sequence ID" value="ENSENLP00000031343.1"/>
    <property type="gene ID" value="ENSENLG00000013372.1"/>
</dbReference>
<reference evidence="7" key="2">
    <citation type="submission" date="2025-08" db="UniProtKB">
        <authorList>
            <consortium name="Ensembl"/>
        </authorList>
    </citation>
    <scope>IDENTIFICATION</scope>
</reference>
<dbReference type="GO" id="GO:0035091">
    <property type="term" value="F:phosphatidylinositol binding"/>
    <property type="evidence" value="ECO:0007669"/>
    <property type="project" value="InterPro"/>
</dbReference>
<evidence type="ECO:0000256" key="3">
    <source>
        <dbReference type="ARBA" id="ARBA00022614"/>
    </source>
</evidence>
<dbReference type="InterPro" id="IPR001683">
    <property type="entry name" value="PX_dom"/>
</dbReference>
<name>A0A665VHZ7_ECHNA</name>
<reference evidence="7" key="3">
    <citation type="submission" date="2025-09" db="UniProtKB">
        <authorList>
            <consortium name="Ensembl"/>
        </authorList>
    </citation>
    <scope>IDENTIFICATION</scope>
</reference>
<reference evidence="7" key="1">
    <citation type="submission" date="2021-04" db="EMBL/GenBank/DDBJ databases">
        <authorList>
            <consortium name="Wellcome Sanger Institute Data Sharing"/>
        </authorList>
    </citation>
    <scope>NUCLEOTIDE SEQUENCE [LARGE SCALE GENOMIC DNA]</scope>
</reference>
<dbReference type="InterPro" id="IPR057288">
    <property type="entry name" value="PH_PLEKHM2"/>
</dbReference>
<dbReference type="InterPro" id="IPR057714">
    <property type="entry name" value="PH_NISCH_C"/>
</dbReference>
<evidence type="ECO:0000256" key="5">
    <source>
        <dbReference type="SAM" id="MobiDB-lite"/>
    </source>
</evidence>
<dbReference type="SMART" id="SM00312">
    <property type="entry name" value="PX"/>
    <property type="match status" value="1"/>
</dbReference>
<evidence type="ECO:0000313" key="7">
    <source>
        <dbReference type="Ensembl" id="ENSENLP00000031343.1"/>
    </source>
</evidence>
<keyword evidence="2" id="KW-0963">Cytoplasm</keyword>
<dbReference type="InterPro" id="IPR032675">
    <property type="entry name" value="LRR_dom_sf"/>
</dbReference>
<keyword evidence="4" id="KW-0677">Repeat</keyword>
<dbReference type="Gene3D" id="3.80.10.10">
    <property type="entry name" value="Ribonuclease Inhibitor"/>
    <property type="match status" value="2"/>
</dbReference>
<gene>
    <name evidence="7" type="primary">nisch</name>
</gene>
<feature type="region of interest" description="Disordered" evidence="5">
    <location>
        <begin position="455"/>
        <end position="486"/>
    </location>
</feature>
<dbReference type="PANTHER" id="PTHR15454">
    <property type="entry name" value="NISCHARIN RELATED"/>
    <property type="match status" value="1"/>
</dbReference>
<dbReference type="FunFam" id="3.30.1520.10:FF:000020">
    <property type="entry name" value="nischarin isoform X1"/>
    <property type="match status" value="1"/>
</dbReference>
<dbReference type="SUPFAM" id="SSF64268">
    <property type="entry name" value="PX domain"/>
    <property type="match status" value="1"/>
</dbReference>
<dbReference type="InterPro" id="IPR025875">
    <property type="entry name" value="Leu-rich_rpt_4"/>
</dbReference>
<dbReference type="Proteomes" id="UP000472264">
    <property type="component" value="Chromosome 5"/>
</dbReference>
<dbReference type="PROSITE" id="PS51450">
    <property type="entry name" value="LRR"/>
    <property type="match status" value="4"/>
</dbReference>
<sequence>LLIIPVFTDGDDPVSLIFCAALVFQVYIIEVIDGEHRWTVKHRYSDFHDLHEKLTAEKKVDRRLLPPKKILGKNSKSLVERRQKELELYLQTLLQQFPEATPTPLACFLNFHLYEINGITAALAEELFHKGEQLLQAGEVFSLCPLQLYSVSQQLRLAKPTCCNGDAKTDLGHILDFTCRLRYLKICGTRGPVGTSNIQESCLPFDLSIFKSLLQIEISECSSQQIQGLSSLRPSLATMSIHRSTETMMSILVPEASEFSQWEPEGVESSCPVTAVIPVWRNLTTLDMSHNCISTIDNSVKLIRKVEFLDLSYNQLSSVENLQHLYNLVHVDLSYNSLRVLEAAHTRLGNIKTLSLAGNQLDRLTGLTKLYSLVNLDLSHNQLAQLEEIRNIGSLPCLEKLNLSSNPMCIIPDYRTKVLAQFGDRAAEVCLDSKVTTEKELDTVEVLKAIQKAKEVKDRMSSSDKKVKSASSSLSSRQISEETRLSTAAPPHLLSCSSSSSPPSSCCSSAVAPPAVTSSSSSSSSSCPAQQAACPSQGNHVCIRLCRAEEGSVQKKKRLICHNNSSSPGSGDGYFEMGLDDTGEESNCSSSTSLAEEVNVNSVLWCCCLQVEEQVEQKNACLVLADQLLGLLYLSDDFTRTNQDTGNHTISQASEAEEVRQVLWLSVVLYKSPEAELTCCLLLSNDTIYFLLEDSASTLGHHSGTRIRYYVCLCCCLSIRLSELLSVNVGLFDQYFRVVGRSADHIVCCLSRDSYGTGVFLQELMSALSLQQQLPPPEPSDQDFYSQFTNTNTGKMQNYELVHSSRVKFIYPSEEEMGDLTFIVAERKTPASASSSSSRSFNVLLYLLVFQVRPSVFWSSAPSPVLQPRTLILTSTDVFLLDEDYISYPLPDFAKEPPSRERYQLREARRIRDLDRVLLGYQTYPQALTLVFDDLPGPDLLCHLTMDHFAAGGEEASLRGGGAGGGAEGEVQWCVFVPGADSRERLISLLARQWEALCSRELPVELTG</sequence>
<evidence type="ECO:0000313" key="8">
    <source>
        <dbReference type="Proteomes" id="UP000472264"/>
    </source>
</evidence>
<dbReference type="Gene3D" id="3.30.1520.10">
    <property type="entry name" value="Phox-like domain"/>
    <property type="match status" value="1"/>
</dbReference>
<feature type="compositionally biased region" description="Low complexity" evidence="5">
    <location>
        <begin position="469"/>
        <end position="478"/>
    </location>
</feature>
<dbReference type="InterPro" id="IPR001611">
    <property type="entry name" value="Leu-rich_rpt"/>
</dbReference>
<evidence type="ECO:0000256" key="2">
    <source>
        <dbReference type="ARBA" id="ARBA00022490"/>
    </source>
</evidence>
<keyword evidence="3" id="KW-0433">Leucine-rich repeat</keyword>
<dbReference type="PANTHER" id="PTHR15454:SF35">
    <property type="entry name" value="NISCHARIN"/>
    <property type="match status" value="1"/>
</dbReference>
<proteinExistence type="predicted"/>
<dbReference type="Pfam" id="PF25625">
    <property type="entry name" value="PH_NISCH_C"/>
    <property type="match status" value="1"/>
</dbReference>
<comment type="subcellular location">
    <subcellularLocation>
        <location evidence="1">Cytoplasm</location>
    </subcellularLocation>
</comment>
<organism evidence="7 8">
    <name type="scientific">Echeneis naucrates</name>
    <name type="common">Live sharksucker</name>
    <dbReference type="NCBI Taxonomy" id="173247"/>
    <lineage>
        <taxon>Eukaryota</taxon>
        <taxon>Metazoa</taxon>
        <taxon>Chordata</taxon>
        <taxon>Craniata</taxon>
        <taxon>Vertebrata</taxon>
        <taxon>Euteleostomi</taxon>
        <taxon>Actinopterygii</taxon>
        <taxon>Neopterygii</taxon>
        <taxon>Teleostei</taxon>
        <taxon>Neoteleostei</taxon>
        <taxon>Acanthomorphata</taxon>
        <taxon>Carangaria</taxon>
        <taxon>Carangiformes</taxon>
        <taxon>Echeneidae</taxon>
        <taxon>Echeneis</taxon>
    </lineage>
</organism>
<dbReference type="Pfam" id="PF00787">
    <property type="entry name" value="PX"/>
    <property type="match status" value="1"/>
</dbReference>
<evidence type="ECO:0000256" key="4">
    <source>
        <dbReference type="ARBA" id="ARBA00022737"/>
    </source>
</evidence>
<accession>A0A665VHZ7</accession>
<protein>
    <recommendedName>
        <fullName evidence="6">PX domain-containing protein</fullName>
    </recommendedName>
</protein>
<dbReference type="FunFam" id="3.80.10.10:FF:000468">
    <property type="entry name" value="nischarin isoform X2"/>
    <property type="match status" value="1"/>
</dbReference>
<dbReference type="AlphaFoldDB" id="A0A665VHZ7"/>
<feature type="compositionally biased region" description="Basic and acidic residues" evidence="5">
    <location>
        <begin position="455"/>
        <end position="467"/>
    </location>
</feature>
<dbReference type="InterPro" id="IPR003591">
    <property type="entry name" value="Leu-rich_rpt_typical-subtyp"/>
</dbReference>
<dbReference type="GO" id="GO:0005737">
    <property type="term" value="C:cytoplasm"/>
    <property type="evidence" value="ECO:0007669"/>
    <property type="project" value="UniProtKB-SubCell"/>
</dbReference>
<evidence type="ECO:0000256" key="1">
    <source>
        <dbReference type="ARBA" id="ARBA00004496"/>
    </source>
</evidence>
<dbReference type="InterPro" id="IPR036871">
    <property type="entry name" value="PX_dom_sf"/>
</dbReference>
<dbReference type="SMART" id="SM00365">
    <property type="entry name" value="LRR_SD22"/>
    <property type="match status" value="5"/>
</dbReference>
<evidence type="ECO:0000259" key="6">
    <source>
        <dbReference type="PROSITE" id="PS50195"/>
    </source>
</evidence>